<evidence type="ECO:0000313" key="3">
    <source>
        <dbReference type="Proteomes" id="UP000178602"/>
    </source>
</evidence>
<proteinExistence type="predicted"/>
<dbReference type="Proteomes" id="UP000178602">
    <property type="component" value="Unassembled WGS sequence"/>
</dbReference>
<protein>
    <submittedName>
        <fullName evidence="2">Uncharacterized protein</fullName>
    </submittedName>
</protein>
<organism evidence="2 3">
    <name type="scientific">candidate division WOR-1 bacterium RIFOXYC12_FULL_54_18</name>
    <dbReference type="NCBI Taxonomy" id="1802584"/>
    <lineage>
        <taxon>Bacteria</taxon>
        <taxon>Bacillati</taxon>
        <taxon>Saganbacteria</taxon>
    </lineage>
</organism>
<keyword evidence="1" id="KW-0472">Membrane</keyword>
<evidence type="ECO:0000313" key="2">
    <source>
        <dbReference type="EMBL" id="OGC28246.1"/>
    </source>
</evidence>
<feature type="transmembrane region" description="Helical" evidence="1">
    <location>
        <begin position="847"/>
        <end position="868"/>
    </location>
</feature>
<keyword evidence="1" id="KW-0812">Transmembrane</keyword>
<evidence type="ECO:0000256" key="1">
    <source>
        <dbReference type="SAM" id="Phobius"/>
    </source>
</evidence>
<feature type="transmembrane region" description="Helical" evidence="1">
    <location>
        <begin position="744"/>
        <end position="777"/>
    </location>
</feature>
<comment type="caution">
    <text evidence="2">The sequence shown here is derived from an EMBL/GenBank/DDBJ whole genome shotgun (WGS) entry which is preliminary data.</text>
</comment>
<dbReference type="EMBL" id="MEUG01000001">
    <property type="protein sequence ID" value="OGC28246.1"/>
    <property type="molecule type" value="Genomic_DNA"/>
</dbReference>
<feature type="transmembrane region" description="Helical" evidence="1">
    <location>
        <begin position="874"/>
        <end position="894"/>
    </location>
</feature>
<keyword evidence="1" id="KW-1133">Transmembrane helix</keyword>
<gene>
    <name evidence="2" type="ORF">A3K49_04605</name>
</gene>
<sequence length="1144" mass="127218">MGSLPFAAVKPAGSLPRLTLGGKTVDLTVINWQGRSWECNPRQLGYSFLHGTEPHLHIVGMGLPDVFWQSIGQKGAGWAVGRFQGEPGKPEGPIAWQAASDLQVSPIIWKTGSSVLSYLGHETVSGNIAACRAEGKDIITTHISGDQDRRLIHINPDGWTKTHPERQQLIEQLDGISLSTDIESSTMSEDRTKLLLTSKIKDRSGRPIVHEIDISWIAPSVRESMYVDIRDKKYNIRLIESDPRIDFEVLEREQVTVFHNETIKFLDHQTIRAYRDEHGIFQVTVKNRPTAKDPKPAPPIVLTGKTFREIRKSAAYKTLPREVRRAIIKTLWETYETPNLPWSRVKRMRHRYSLQYYNYRESRIKNALETPLREGESVVALRVESSAKVVHLDEANGHPRGFEETIPLPFDPTEGHPEQFRLMNFDPRPNSIHATRFVRPVDTAIAPQHLIDPYVMGTEIMAAVWPKADQLGFFGPFMLTAMAFPHGKQFTDSFMNPWFVSLFGSTSHSIFDGKRDAGRSYSLFGNAMYSAKMVGAAMVTGPNTDSASPVREGRLFPVRIPGRPPIFVKTAIPGSYIEVIEDALSSYMFMRMFGLVTETTVLTLSAGGGLDNYQLSLIVQRGQRWNAGKNIYSKDAWEVIYEDMIRGPGFTPGSIYHQAKTFVLRGDVAAVEATQENIDRADGLGAIKAEKAAAVAANGGTKSPVKLTIAPNQPVAKMFEPAEAREWLNVGTWYWDSGAKLVSFSMVAIAVSLGVAPLAVAGAAFFFVCLAMTMFSWPFWAAQMAKVGIAPKTIISVFPKHLFWGNLSMHTTVKSGFDMERLGVGKFRISDRNAGNRVPLRDKRTSFWVGIVLPSTAGTLLVGGALAITVAMGAVPIALAGLPFIAGWLTSRFLDKWASRLLPNADQRSFAKAAIRFAARNIPFALGIGASLLVLPYYAVFAIPLVTAAMAGGWSLFMGANILKEFSIYHKEQRETFTRPEPNPTGIQRHQADTWRNTLREIFGIRPPAFTKQEFTASSNPNVDPYKLWEAINTAKQGLLDKPTGNPMVNLNNLINGEGSRIIYLYDELKDKLAANKTKGLGNIIRRRKIARLAARTRNQVITLLKGHRQAGILEAEQYDRICELNRLVIEEAFPGNAPRGRWI</sequence>
<accession>A0A1F4T6M2</accession>
<name>A0A1F4T6M2_UNCSA</name>
<dbReference type="AlphaFoldDB" id="A0A1F4T6M2"/>
<reference evidence="2 3" key="1">
    <citation type="journal article" date="2016" name="Nat. Commun.">
        <title>Thousands of microbial genomes shed light on interconnected biogeochemical processes in an aquifer system.</title>
        <authorList>
            <person name="Anantharaman K."/>
            <person name="Brown C.T."/>
            <person name="Hug L.A."/>
            <person name="Sharon I."/>
            <person name="Castelle C.J."/>
            <person name="Probst A.J."/>
            <person name="Thomas B.C."/>
            <person name="Singh A."/>
            <person name="Wilkins M.J."/>
            <person name="Karaoz U."/>
            <person name="Brodie E.L."/>
            <person name="Williams K.H."/>
            <person name="Hubbard S.S."/>
            <person name="Banfield J.F."/>
        </authorList>
    </citation>
    <scope>NUCLEOTIDE SEQUENCE [LARGE SCALE GENOMIC DNA]</scope>
</reference>